<dbReference type="InterPro" id="IPR000792">
    <property type="entry name" value="Tscrpt_reg_LuxR_C"/>
</dbReference>
<dbReference type="GO" id="GO:0003677">
    <property type="term" value="F:DNA binding"/>
    <property type="evidence" value="ECO:0007669"/>
    <property type="project" value="UniProtKB-KW"/>
</dbReference>
<gene>
    <name evidence="6" type="ORF">NC99_37650</name>
</gene>
<comment type="caution">
    <text evidence="6">The sequence shown here is derived from an EMBL/GenBank/DDBJ whole genome shotgun (WGS) entry which is preliminary data.</text>
</comment>
<organism evidence="6 7">
    <name type="scientific">Sunxiuqinia dokdonensis</name>
    <dbReference type="NCBI Taxonomy" id="1409788"/>
    <lineage>
        <taxon>Bacteria</taxon>
        <taxon>Pseudomonadati</taxon>
        <taxon>Bacteroidota</taxon>
        <taxon>Bacteroidia</taxon>
        <taxon>Marinilabiliales</taxon>
        <taxon>Prolixibacteraceae</taxon>
        <taxon>Sunxiuqinia</taxon>
    </lineage>
</organism>
<dbReference type="GO" id="GO:0000160">
    <property type="term" value="P:phosphorelay signal transduction system"/>
    <property type="evidence" value="ECO:0007669"/>
    <property type="project" value="InterPro"/>
</dbReference>
<dbReference type="PANTHER" id="PTHR43214:SF43">
    <property type="entry name" value="TWO-COMPONENT RESPONSE REGULATOR"/>
    <property type="match status" value="1"/>
</dbReference>
<dbReference type="PROSITE" id="PS00622">
    <property type="entry name" value="HTH_LUXR_1"/>
    <property type="match status" value="1"/>
</dbReference>
<dbReference type="SUPFAM" id="SSF46894">
    <property type="entry name" value="C-terminal effector domain of the bipartite response regulators"/>
    <property type="match status" value="1"/>
</dbReference>
<evidence type="ECO:0000256" key="1">
    <source>
        <dbReference type="ARBA" id="ARBA00022553"/>
    </source>
</evidence>
<dbReference type="CDD" id="cd17535">
    <property type="entry name" value="REC_NarL-like"/>
    <property type="match status" value="1"/>
</dbReference>
<evidence type="ECO:0000259" key="5">
    <source>
        <dbReference type="PROSITE" id="PS50110"/>
    </source>
</evidence>
<dbReference type="InterPro" id="IPR016032">
    <property type="entry name" value="Sig_transdc_resp-reg_C-effctor"/>
</dbReference>
<dbReference type="GO" id="GO:0006355">
    <property type="term" value="P:regulation of DNA-templated transcription"/>
    <property type="evidence" value="ECO:0007669"/>
    <property type="project" value="InterPro"/>
</dbReference>
<dbReference type="OrthoDB" id="1050047at2"/>
<evidence type="ECO:0000256" key="3">
    <source>
        <dbReference type="PROSITE-ProRule" id="PRU00169"/>
    </source>
</evidence>
<accession>A0A0L8V4R0</accession>
<dbReference type="Gene3D" id="3.40.50.2300">
    <property type="match status" value="1"/>
</dbReference>
<dbReference type="CDD" id="cd06170">
    <property type="entry name" value="LuxR_C_like"/>
    <property type="match status" value="1"/>
</dbReference>
<dbReference type="PROSITE" id="PS50043">
    <property type="entry name" value="HTH_LUXR_2"/>
    <property type="match status" value="1"/>
</dbReference>
<evidence type="ECO:0000256" key="2">
    <source>
        <dbReference type="ARBA" id="ARBA00023125"/>
    </source>
</evidence>
<dbReference type="InterPro" id="IPR011006">
    <property type="entry name" value="CheY-like_superfamily"/>
</dbReference>
<evidence type="ECO:0000313" key="7">
    <source>
        <dbReference type="Proteomes" id="UP000036958"/>
    </source>
</evidence>
<evidence type="ECO:0000313" key="6">
    <source>
        <dbReference type="EMBL" id="KOH43424.1"/>
    </source>
</evidence>
<dbReference type="SMART" id="SM00421">
    <property type="entry name" value="HTH_LUXR"/>
    <property type="match status" value="1"/>
</dbReference>
<dbReference type="PANTHER" id="PTHR43214">
    <property type="entry name" value="TWO-COMPONENT RESPONSE REGULATOR"/>
    <property type="match status" value="1"/>
</dbReference>
<dbReference type="InterPro" id="IPR001789">
    <property type="entry name" value="Sig_transdc_resp-reg_receiver"/>
</dbReference>
<reference evidence="7" key="1">
    <citation type="submission" date="2015-07" db="EMBL/GenBank/DDBJ databases">
        <title>Genome sequencing of Sunxiuqinia dokdonensis strain SK.</title>
        <authorList>
            <person name="Ahn S."/>
            <person name="Kim B.-C."/>
        </authorList>
    </citation>
    <scope>NUCLEOTIDE SEQUENCE [LARGE SCALE GENOMIC DNA]</scope>
    <source>
        <strain evidence="7">SK</strain>
    </source>
</reference>
<dbReference type="PROSITE" id="PS50110">
    <property type="entry name" value="RESPONSE_REGULATORY"/>
    <property type="match status" value="1"/>
</dbReference>
<dbReference type="SUPFAM" id="SSF52172">
    <property type="entry name" value="CheY-like"/>
    <property type="match status" value="1"/>
</dbReference>
<evidence type="ECO:0000259" key="4">
    <source>
        <dbReference type="PROSITE" id="PS50043"/>
    </source>
</evidence>
<name>A0A0L8V4R0_9BACT</name>
<keyword evidence="2" id="KW-0238">DNA-binding</keyword>
<dbReference type="EMBL" id="LGIA01000189">
    <property type="protein sequence ID" value="KOH43424.1"/>
    <property type="molecule type" value="Genomic_DNA"/>
</dbReference>
<feature type="modified residue" description="4-aspartylphosphate" evidence="3">
    <location>
        <position position="57"/>
    </location>
</feature>
<feature type="domain" description="Response regulatory" evidence="5">
    <location>
        <begin position="6"/>
        <end position="122"/>
    </location>
</feature>
<dbReference type="AlphaFoldDB" id="A0A0L8V4R0"/>
<dbReference type="InterPro" id="IPR058245">
    <property type="entry name" value="NreC/VraR/RcsB-like_REC"/>
</dbReference>
<dbReference type="PRINTS" id="PR00038">
    <property type="entry name" value="HTHLUXR"/>
</dbReference>
<keyword evidence="1 3" id="KW-0597">Phosphoprotein</keyword>
<dbReference type="InterPro" id="IPR039420">
    <property type="entry name" value="WalR-like"/>
</dbReference>
<evidence type="ECO:0008006" key="8">
    <source>
        <dbReference type="Google" id="ProtNLM"/>
    </source>
</evidence>
<dbReference type="Pfam" id="PF00196">
    <property type="entry name" value="GerE"/>
    <property type="match status" value="1"/>
</dbReference>
<dbReference type="STRING" id="1409788.NC99_37650"/>
<feature type="domain" description="HTH luxR-type" evidence="4">
    <location>
        <begin position="149"/>
        <end position="214"/>
    </location>
</feature>
<sequence length="217" mass="24788">MESNCRVVIFESYPLFSSGMKTILGASNTIEVTGEATSIDHLLHLIQDTYPTIIVFDIIHCVNAGIKPLRKIARKFPHIPLLLIVGEEYADCFDTYIRLGVKGFVFKDDSPAEFIRAIKEVCSGHDHFRNQVRSYFQESLQSNRKDRASKQSNHSLTDRETSVLKLFCRGLTYKEIGHQLSISPRTVETHKQNILSKLRVKSTVDMVKYAFHNRILS</sequence>
<dbReference type="Pfam" id="PF00072">
    <property type="entry name" value="Response_reg"/>
    <property type="match status" value="1"/>
</dbReference>
<keyword evidence="7" id="KW-1185">Reference proteome</keyword>
<protein>
    <recommendedName>
        <fullName evidence="8">LuxR family transcriptional regulator</fullName>
    </recommendedName>
</protein>
<proteinExistence type="predicted"/>
<dbReference type="RefSeq" id="WP_082326551.1">
    <property type="nucleotide sequence ID" value="NZ_LGIA01000189.1"/>
</dbReference>
<dbReference type="Proteomes" id="UP000036958">
    <property type="component" value="Unassembled WGS sequence"/>
</dbReference>